<dbReference type="STRING" id="703135.A0A2A9NUZ6"/>
<evidence type="ECO:0000256" key="3">
    <source>
        <dbReference type="SAM" id="SignalP"/>
    </source>
</evidence>
<dbReference type="GO" id="GO:0005576">
    <property type="term" value="C:extracellular region"/>
    <property type="evidence" value="ECO:0007669"/>
    <property type="project" value="UniProtKB-SubCell"/>
</dbReference>
<name>A0A2A9NUZ6_9AGAR</name>
<proteinExistence type="predicted"/>
<keyword evidence="1 2" id="KW-1015">Disulfide bond</keyword>
<keyword evidence="2" id="KW-0119">Carbohydrate metabolism</keyword>
<dbReference type="GO" id="GO:0030248">
    <property type="term" value="F:cellulose binding"/>
    <property type="evidence" value="ECO:0007669"/>
    <property type="project" value="UniProtKB-UniRule"/>
</dbReference>
<dbReference type="GO" id="GO:0030245">
    <property type="term" value="P:cellulose catabolic process"/>
    <property type="evidence" value="ECO:0007669"/>
    <property type="project" value="UniProtKB-UniRule"/>
</dbReference>
<feature type="chain" id="PRO_5012428100" description="AA9 family lytic polysaccharide monooxygenase" evidence="3">
    <location>
        <begin position="19"/>
        <end position="243"/>
    </location>
</feature>
<dbReference type="AlphaFoldDB" id="A0A2A9NUZ6"/>
<dbReference type="GO" id="GO:0008810">
    <property type="term" value="F:cellulase activity"/>
    <property type="evidence" value="ECO:0007669"/>
    <property type="project" value="UniProtKB-UniRule"/>
</dbReference>
<keyword evidence="5" id="KW-0503">Monooxygenase</keyword>
<dbReference type="EC" id="1.14.99.56" evidence="2"/>
<keyword evidence="2" id="KW-0136">Cellulose degradation</keyword>
<dbReference type="InterPro" id="IPR005103">
    <property type="entry name" value="AA9_LPMO"/>
</dbReference>
<dbReference type="GO" id="GO:0004497">
    <property type="term" value="F:monooxygenase activity"/>
    <property type="evidence" value="ECO:0007669"/>
    <property type="project" value="UniProtKB-KW"/>
</dbReference>
<organism evidence="5 6">
    <name type="scientific">Amanita thiersii Skay4041</name>
    <dbReference type="NCBI Taxonomy" id="703135"/>
    <lineage>
        <taxon>Eukaryota</taxon>
        <taxon>Fungi</taxon>
        <taxon>Dikarya</taxon>
        <taxon>Basidiomycota</taxon>
        <taxon>Agaricomycotina</taxon>
        <taxon>Agaricomycetes</taxon>
        <taxon>Agaricomycetidae</taxon>
        <taxon>Agaricales</taxon>
        <taxon>Pluteineae</taxon>
        <taxon>Amanitaceae</taxon>
        <taxon>Amanita</taxon>
    </lineage>
</organism>
<evidence type="ECO:0000313" key="5">
    <source>
        <dbReference type="EMBL" id="PFH51520.1"/>
    </source>
</evidence>
<dbReference type="EMBL" id="KZ301987">
    <property type="protein sequence ID" value="PFH51520.1"/>
    <property type="molecule type" value="Genomic_DNA"/>
</dbReference>
<keyword evidence="3" id="KW-0732">Signal</keyword>
<dbReference type="PANTHER" id="PTHR33353:SF19">
    <property type="entry name" value="GLYCOSYLHYDROLASE FAMILY 61-8 PROTEIN"/>
    <property type="match status" value="1"/>
</dbReference>
<comment type="function">
    <text evidence="2">Lytic polysaccharide monooxygenase (LMPO) that depolymerizes crystalline and amorphous polysaccharides via the oxidation of scissile alpha- or beta-(1-4)-glycosidic bonds, yielding C1 and/or C4 oxidation products. Catalysis by LPMOs requires the reduction of the active-site copper from Cu(II) to Cu(I) by a reducing agent and H(2)O(2) or O(2) as a cosubstrate.</text>
</comment>
<keyword evidence="5" id="KW-0560">Oxidoreductase</keyword>
<comment type="subcellular location">
    <subcellularLocation>
        <location evidence="2">Secreted</location>
    </subcellularLocation>
</comment>
<sequence>MRFLVSTFLAFFVSHVSAHGGVLSYQINGAWYQGFRAYNTPVGQSSIQREWDTYDPIINPTASTMACNANGASLGSGQLSATVAAGSRVTAYWNQWPHTIGPVMVYMARCPSSCTSATPSSLSWFKIDQGGLISGALPTGTWAMGQLVANNNSWTSTIPSSLTPGEYFIRHELLALHTSYQPQFYPECAQLKVTGGGSAFPSSQYLVSFPGAYSASDPSITLDIYSQPTVTTYKIPGPSVWRG</sequence>
<dbReference type="InterPro" id="IPR049892">
    <property type="entry name" value="AA9"/>
</dbReference>
<accession>A0A2A9NUZ6</accession>
<evidence type="ECO:0000256" key="1">
    <source>
        <dbReference type="ARBA" id="ARBA00023157"/>
    </source>
</evidence>
<keyword evidence="2" id="KW-0964">Secreted</keyword>
<dbReference type="Proteomes" id="UP000242287">
    <property type="component" value="Unassembled WGS sequence"/>
</dbReference>
<dbReference type="Pfam" id="PF03443">
    <property type="entry name" value="AA9"/>
    <property type="match status" value="1"/>
</dbReference>
<dbReference type="PANTHER" id="PTHR33353">
    <property type="entry name" value="PUTATIVE (AFU_ORTHOLOGUE AFUA_1G12560)-RELATED"/>
    <property type="match status" value="1"/>
</dbReference>
<evidence type="ECO:0000259" key="4">
    <source>
        <dbReference type="Pfam" id="PF03443"/>
    </source>
</evidence>
<gene>
    <name evidence="5" type="ORF">AMATHDRAFT_74874</name>
</gene>
<comment type="catalytic activity">
    <reaction evidence="2">
        <text>[(1-&gt;4)-beta-D-glucosyl]n+m + reduced acceptor + O2 = 4-dehydro-beta-D-glucosyl-[(1-&gt;4)-beta-D-glucosyl]n-1 + [(1-&gt;4)-beta-D-glucosyl]m + acceptor + H2O.</text>
        <dbReference type="EC" id="1.14.99.56"/>
    </reaction>
</comment>
<keyword evidence="2" id="KW-0624">Polysaccharide degradation</keyword>
<protein>
    <recommendedName>
        <fullName evidence="2">AA9 family lytic polysaccharide monooxygenase</fullName>
        <ecNumber evidence="2">1.14.99.56</ecNumber>
    </recommendedName>
    <alternativeName>
        <fullName evidence="2">Endo-beta-1,4-glucanase</fullName>
    </alternativeName>
    <alternativeName>
        <fullName evidence="2">Glycosyl hydrolase 61 family protein</fullName>
    </alternativeName>
</protein>
<keyword evidence="6" id="KW-1185">Reference proteome</keyword>
<evidence type="ECO:0000313" key="6">
    <source>
        <dbReference type="Proteomes" id="UP000242287"/>
    </source>
</evidence>
<feature type="signal peptide" evidence="3">
    <location>
        <begin position="1"/>
        <end position="18"/>
    </location>
</feature>
<dbReference type="OrthoDB" id="4849160at2759"/>
<dbReference type="Gene3D" id="2.70.50.70">
    <property type="match status" value="1"/>
</dbReference>
<dbReference type="CDD" id="cd21175">
    <property type="entry name" value="LPMO_AA9"/>
    <property type="match status" value="1"/>
</dbReference>
<reference evidence="5 6" key="1">
    <citation type="submission" date="2014-02" db="EMBL/GenBank/DDBJ databases">
        <title>Transposable element dynamics among asymbiotic and ectomycorrhizal Amanita fungi.</title>
        <authorList>
            <consortium name="DOE Joint Genome Institute"/>
            <person name="Hess J."/>
            <person name="Skrede I."/>
            <person name="Wolfe B."/>
            <person name="LaButti K."/>
            <person name="Ohm R.A."/>
            <person name="Grigoriev I.V."/>
            <person name="Pringle A."/>
        </authorList>
    </citation>
    <scope>NUCLEOTIDE SEQUENCE [LARGE SCALE GENOMIC DNA]</scope>
    <source>
        <strain evidence="5 6">SKay4041</strain>
    </source>
</reference>
<evidence type="ECO:0000256" key="2">
    <source>
        <dbReference type="RuleBase" id="RU368122"/>
    </source>
</evidence>
<comment type="domain">
    <text evidence="2">Has a modular structure: an endo-beta-1,4-glucanase catalytic module at the N-terminus, a linker rich in serines and threonines, and a C-terminal carbohydrate-binding module (CBM).</text>
</comment>
<feature type="domain" description="Auxiliary Activity family 9 catalytic" evidence="4">
    <location>
        <begin position="19"/>
        <end position="233"/>
    </location>
</feature>